<evidence type="ECO:0000256" key="1">
    <source>
        <dbReference type="ARBA" id="ARBA00004496"/>
    </source>
</evidence>
<dbReference type="InterPro" id="IPR036615">
    <property type="entry name" value="Mur_ligase_C_dom_sf"/>
</dbReference>
<evidence type="ECO:0000256" key="2">
    <source>
        <dbReference type="ARBA" id="ARBA00004752"/>
    </source>
</evidence>
<dbReference type="HAMAP" id="MF_00046">
    <property type="entry name" value="MurC"/>
    <property type="match status" value="1"/>
</dbReference>
<dbReference type="Pfam" id="PF02875">
    <property type="entry name" value="Mur_ligase_C"/>
    <property type="match status" value="1"/>
</dbReference>
<reference evidence="12" key="1">
    <citation type="submission" date="2020-05" db="EMBL/GenBank/DDBJ databases">
        <authorList>
            <person name="Chiriac C."/>
            <person name="Salcher M."/>
            <person name="Ghai R."/>
            <person name="Kavagutti S V."/>
        </authorList>
    </citation>
    <scope>NUCLEOTIDE SEQUENCE</scope>
</reference>
<dbReference type="SUPFAM" id="SSF53244">
    <property type="entry name" value="MurD-like peptide ligases, peptide-binding domain"/>
    <property type="match status" value="1"/>
</dbReference>
<dbReference type="Pfam" id="PF08245">
    <property type="entry name" value="Mur_ligase_M"/>
    <property type="match status" value="1"/>
</dbReference>
<dbReference type="Gene3D" id="3.90.190.20">
    <property type="entry name" value="Mur ligase, C-terminal domain"/>
    <property type="match status" value="1"/>
</dbReference>
<evidence type="ECO:0000256" key="5">
    <source>
        <dbReference type="ARBA" id="ARBA00022598"/>
    </source>
</evidence>
<gene>
    <name evidence="12" type="ORF">UFOPK3752_00551</name>
</gene>
<feature type="domain" description="Mur ligase central" evidence="11">
    <location>
        <begin position="122"/>
        <end position="304"/>
    </location>
</feature>
<comment type="catalytic activity">
    <reaction evidence="8">
        <text>UDP-N-acetyl-alpha-D-muramate + L-alanine + ATP = UDP-N-acetyl-alpha-D-muramoyl-L-alanine + ADP + phosphate + H(+)</text>
        <dbReference type="Rhea" id="RHEA:23372"/>
        <dbReference type="ChEBI" id="CHEBI:15378"/>
        <dbReference type="ChEBI" id="CHEBI:30616"/>
        <dbReference type="ChEBI" id="CHEBI:43474"/>
        <dbReference type="ChEBI" id="CHEBI:57972"/>
        <dbReference type="ChEBI" id="CHEBI:70757"/>
        <dbReference type="ChEBI" id="CHEBI:83898"/>
        <dbReference type="ChEBI" id="CHEBI:456216"/>
        <dbReference type="EC" id="6.3.2.8"/>
    </reaction>
</comment>
<dbReference type="GO" id="GO:0005524">
    <property type="term" value="F:ATP binding"/>
    <property type="evidence" value="ECO:0007669"/>
    <property type="project" value="UniProtKB-KW"/>
</dbReference>
<protein>
    <recommendedName>
        <fullName evidence="3">UDP-N-acetylmuramate--L-alanine ligase</fullName>
        <ecNumber evidence="3">6.3.2.8</ecNumber>
    </recommendedName>
</protein>
<name>A0A6J7IQ39_9ZZZZ</name>
<evidence type="ECO:0000259" key="11">
    <source>
        <dbReference type="Pfam" id="PF08245"/>
    </source>
</evidence>
<organism evidence="12">
    <name type="scientific">freshwater metagenome</name>
    <dbReference type="NCBI Taxonomy" id="449393"/>
    <lineage>
        <taxon>unclassified sequences</taxon>
        <taxon>metagenomes</taxon>
        <taxon>ecological metagenomes</taxon>
    </lineage>
</organism>
<dbReference type="InterPro" id="IPR013221">
    <property type="entry name" value="Mur_ligase_cen"/>
</dbReference>
<dbReference type="AlphaFoldDB" id="A0A6J7IQ39"/>
<feature type="domain" description="Mur ligase N-terminal catalytic" evidence="9">
    <location>
        <begin position="20"/>
        <end position="116"/>
    </location>
</feature>
<comment type="pathway">
    <text evidence="2">Cell wall biogenesis; peptidoglycan biosynthesis.</text>
</comment>
<dbReference type="SUPFAM" id="SSF51984">
    <property type="entry name" value="MurCD N-terminal domain"/>
    <property type="match status" value="1"/>
</dbReference>
<dbReference type="InterPro" id="IPR036565">
    <property type="entry name" value="Mur-like_cat_sf"/>
</dbReference>
<dbReference type="Gene3D" id="3.40.1190.10">
    <property type="entry name" value="Mur-like, catalytic domain"/>
    <property type="match status" value="1"/>
</dbReference>
<dbReference type="GO" id="GO:0009252">
    <property type="term" value="P:peptidoglycan biosynthetic process"/>
    <property type="evidence" value="ECO:0007669"/>
    <property type="project" value="UniProtKB-UniPathway"/>
</dbReference>
<dbReference type="NCBIfam" id="TIGR01082">
    <property type="entry name" value="murC"/>
    <property type="match status" value="1"/>
</dbReference>
<dbReference type="PANTHER" id="PTHR43445:SF3">
    <property type="entry name" value="UDP-N-ACETYLMURAMATE--L-ALANINE LIGASE"/>
    <property type="match status" value="1"/>
</dbReference>
<dbReference type="UniPathway" id="UPA00219"/>
<keyword evidence="6" id="KW-0547">Nucleotide-binding</keyword>
<dbReference type="SUPFAM" id="SSF53623">
    <property type="entry name" value="MurD-like peptide ligases, catalytic domain"/>
    <property type="match status" value="1"/>
</dbReference>
<sequence length="478" mass="49618">MTTTPGEPDQPVDLEALGRVHVVGIGGAGMSGIARILVARGVVVSGSDAKDSRRLTALRALGVDVSVGHDAANVRDVDTVISSTAIKPNNPELAAAVTSGLRLMGRAEALAALMSGLRGIAVAGTHGKTTTTSMLTVALQNCGADPSFAIGSELNESGSNAHHGSGPDFVAEADESDGAFLALPAHAGIVTNVEPDHLDYWGTFEAIEAAFLAFAVGIRDRGGFITVCADDDGGARLAVAARAVGVDVRTYGVSESADYRVVLLKAGENGWIFDVLDHGVRLGATELAVPGRHNVLNATAALVTGIGLGHSAADLREGLEAFSGTRRRFDFKGKADGVRVYDDYAHHPTEIAATLNAMREIVGDGRIVVAFQAHHYYRTALFVREFGEALGLADEVVVLEVFAPGEDPIPGASGVAMAAHVPLPADHVVFEPSWSRVADQLVSRARTGDVVMTLGAGDIAMIGTEVLDLLRAREGSLS</sequence>
<dbReference type="GO" id="GO:0005737">
    <property type="term" value="C:cytoplasm"/>
    <property type="evidence" value="ECO:0007669"/>
    <property type="project" value="UniProtKB-SubCell"/>
</dbReference>
<evidence type="ECO:0000256" key="7">
    <source>
        <dbReference type="ARBA" id="ARBA00022840"/>
    </source>
</evidence>
<feature type="domain" description="Mur ligase C-terminal" evidence="10">
    <location>
        <begin position="327"/>
        <end position="457"/>
    </location>
</feature>
<dbReference type="InterPro" id="IPR005758">
    <property type="entry name" value="UDP-N-AcMur_Ala_ligase_MurC"/>
</dbReference>
<evidence type="ECO:0000259" key="9">
    <source>
        <dbReference type="Pfam" id="PF01225"/>
    </source>
</evidence>
<evidence type="ECO:0000313" key="12">
    <source>
        <dbReference type="EMBL" id="CAB4932930.1"/>
    </source>
</evidence>
<evidence type="ECO:0000256" key="6">
    <source>
        <dbReference type="ARBA" id="ARBA00022741"/>
    </source>
</evidence>
<accession>A0A6J7IQ39</accession>
<evidence type="ECO:0000256" key="8">
    <source>
        <dbReference type="ARBA" id="ARBA00047833"/>
    </source>
</evidence>
<dbReference type="InterPro" id="IPR050061">
    <property type="entry name" value="MurCDEF_pg_biosynth"/>
</dbReference>
<comment type="subcellular location">
    <subcellularLocation>
        <location evidence="1">Cytoplasm</location>
    </subcellularLocation>
</comment>
<evidence type="ECO:0000256" key="4">
    <source>
        <dbReference type="ARBA" id="ARBA00022490"/>
    </source>
</evidence>
<dbReference type="InterPro" id="IPR000713">
    <property type="entry name" value="Mur_ligase_N"/>
</dbReference>
<evidence type="ECO:0000256" key="3">
    <source>
        <dbReference type="ARBA" id="ARBA00012211"/>
    </source>
</evidence>
<dbReference type="EC" id="6.3.2.8" evidence="3"/>
<dbReference type="InterPro" id="IPR004101">
    <property type="entry name" value="Mur_ligase_C"/>
</dbReference>
<dbReference type="PANTHER" id="PTHR43445">
    <property type="entry name" value="UDP-N-ACETYLMURAMATE--L-ALANINE LIGASE-RELATED"/>
    <property type="match status" value="1"/>
</dbReference>
<dbReference type="GO" id="GO:0008763">
    <property type="term" value="F:UDP-N-acetylmuramate-L-alanine ligase activity"/>
    <property type="evidence" value="ECO:0007669"/>
    <property type="project" value="UniProtKB-EC"/>
</dbReference>
<evidence type="ECO:0000259" key="10">
    <source>
        <dbReference type="Pfam" id="PF02875"/>
    </source>
</evidence>
<keyword evidence="7" id="KW-0067">ATP-binding</keyword>
<keyword evidence="4" id="KW-0963">Cytoplasm</keyword>
<keyword evidence="5" id="KW-0436">Ligase</keyword>
<dbReference type="EMBL" id="CAFBND010000015">
    <property type="protein sequence ID" value="CAB4932930.1"/>
    <property type="molecule type" value="Genomic_DNA"/>
</dbReference>
<proteinExistence type="inferred from homology"/>
<dbReference type="Pfam" id="PF01225">
    <property type="entry name" value="Mur_ligase"/>
    <property type="match status" value="1"/>
</dbReference>
<dbReference type="Gene3D" id="3.40.50.720">
    <property type="entry name" value="NAD(P)-binding Rossmann-like Domain"/>
    <property type="match status" value="1"/>
</dbReference>